<gene>
    <name evidence="1" type="ORF">ACFP2T_47550</name>
</gene>
<sequence length="88" mass="9719">MTANLEALRFGRRTVELDRHRVLADGGGLIVLTRMEWGVLRSLACRPGQLVPQHQVIAQVGDCAPSPAAIHRLRQYVAVPCHNSSHML</sequence>
<dbReference type="Proteomes" id="UP001596203">
    <property type="component" value="Unassembled WGS sequence"/>
</dbReference>
<dbReference type="InterPro" id="IPR016032">
    <property type="entry name" value="Sig_transdc_resp-reg_C-effctor"/>
</dbReference>
<dbReference type="SUPFAM" id="SSF46894">
    <property type="entry name" value="C-terminal effector domain of the bipartite response regulators"/>
    <property type="match status" value="1"/>
</dbReference>
<protein>
    <recommendedName>
        <fullName evidence="3">OmpR/PhoB-type domain-containing protein</fullName>
    </recommendedName>
</protein>
<organism evidence="1 2">
    <name type="scientific">Plantactinospora solaniradicis</name>
    <dbReference type="NCBI Taxonomy" id="1723736"/>
    <lineage>
        <taxon>Bacteria</taxon>
        <taxon>Bacillati</taxon>
        <taxon>Actinomycetota</taxon>
        <taxon>Actinomycetes</taxon>
        <taxon>Micromonosporales</taxon>
        <taxon>Micromonosporaceae</taxon>
        <taxon>Plantactinospora</taxon>
    </lineage>
</organism>
<accession>A0ABW1KT07</accession>
<proteinExistence type="predicted"/>
<evidence type="ECO:0000313" key="2">
    <source>
        <dbReference type="Proteomes" id="UP001596203"/>
    </source>
</evidence>
<dbReference type="EMBL" id="JBHSPR010000123">
    <property type="protein sequence ID" value="MFC6023797.1"/>
    <property type="molecule type" value="Genomic_DNA"/>
</dbReference>
<reference evidence="2" key="1">
    <citation type="journal article" date="2019" name="Int. J. Syst. Evol. Microbiol.">
        <title>The Global Catalogue of Microorganisms (GCM) 10K type strain sequencing project: providing services to taxonomists for standard genome sequencing and annotation.</title>
        <authorList>
            <consortium name="The Broad Institute Genomics Platform"/>
            <consortium name="The Broad Institute Genome Sequencing Center for Infectious Disease"/>
            <person name="Wu L."/>
            <person name="Ma J."/>
        </authorList>
    </citation>
    <scope>NUCLEOTIDE SEQUENCE [LARGE SCALE GENOMIC DNA]</scope>
    <source>
        <strain evidence="2">ZS-35-S2</strain>
    </source>
</reference>
<dbReference type="Gene3D" id="1.10.10.10">
    <property type="entry name" value="Winged helix-like DNA-binding domain superfamily/Winged helix DNA-binding domain"/>
    <property type="match status" value="1"/>
</dbReference>
<dbReference type="InterPro" id="IPR036388">
    <property type="entry name" value="WH-like_DNA-bd_sf"/>
</dbReference>
<evidence type="ECO:0000313" key="1">
    <source>
        <dbReference type="EMBL" id="MFC6023797.1"/>
    </source>
</evidence>
<dbReference type="RefSeq" id="WP_377434602.1">
    <property type="nucleotide sequence ID" value="NZ_JBHSPR010000123.1"/>
</dbReference>
<keyword evidence="2" id="KW-1185">Reference proteome</keyword>
<comment type="caution">
    <text evidence="1">The sequence shown here is derived from an EMBL/GenBank/DDBJ whole genome shotgun (WGS) entry which is preliminary data.</text>
</comment>
<name>A0ABW1KT07_9ACTN</name>
<evidence type="ECO:0008006" key="3">
    <source>
        <dbReference type="Google" id="ProtNLM"/>
    </source>
</evidence>